<dbReference type="SUPFAM" id="SSF57997">
    <property type="entry name" value="Tropomyosin"/>
    <property type="match status" value="1"/>
</dbReference>
<dbReference type="Gene3D" id="1.20.5.340">
    <property type="match status" value="1"/>
</dbReference>
<reference evidence="2" key="1">
    <citation type="journal article" date="2014" name="Int. J. Syst. Evol. Microbiol.">
        <title>Complete genome sequence of Corynebacterium casei LMG S-19264T (=DSM 44701T), isolated from a smear-ripened cheese.</title>
        <authorList>
            <consortium name="US DOE Joint Genome Institute (JGI-PGF)"/>
            <person name="Walter F."/>
            <person name="Albersmeier A."/>
            <person name="Kalinowski J."/>
            <person name="Ruckert C."/>
        </authorList>
    </citation>
    <scope>NUCLEOTIDE SEQUENCE</scope>
    <source>
        <strain evidence="2">JCM 19018</strain>
    </source>
</reference>
<name>A0A830EXC1_9EURY</name>
<gene>
    <name evidence="2" type="ORF">GCM10009067_40320</name>
</gene>
<evidence type="ECO:0000313" key="3">
    <source>
        <dbReference type="Proteomes" id="UP000614221"/>
    </source>
</evidence>
<protein>
    <submittedName>
        <fullName evidence="2">Uncharacterized protein</fullName>
    </submittedName>
</protein>
<dbReference type="AlphaFoldDB" id="A0A830EXC1"/>
<feature type="coiled-coil region" evidence="1">
    <location>
        <begin position="28"/>
        <end position="90"/>
    </location>
</feature>
<comment type="caution">
    <text evidence="2">The sequence shown here is derived from an EMBL/GenBank/DDBJ whole genome shotgun (WGS) entry which is preliminary data.</text>
</comment>
<keyword evidence="1" id="KW-0175">Coiled coil</keyword>
<organism evidence="2 3">
    <name type="scientific">Haloarcula sebkhae</name>
    <dbReference type="NCBI Taxonomy" id="932660"/>
    <lineage>
        <taxon>Archaea</taxon>
        <taxon>Methanobacteriati</taxon>
        <taxon>Methanobacteriota</taxon>
        <taxon>Stenosarchaea group</taxon>
        <taxon>Halobacteria</taxon>
        <taxon>Halobacteriales</taxon>
        <taxon>Haloarculaceae</taxon>
        <taxon>Haloarcula</taxon>
    </lineage>
</organism>
<sequence>MARAIGGFAGFDPQAGSMATADAGETTVDQLATRVEQLAQQLARKDDRIDALEQQLADHEERIDGLKQENEALQERVDELEDLADVNSSKIKRNRQRASDIKNRLGEIQSRELEKGAHLLEAHIDTGRLDVDGDRIECFDGDDGQRYARLPGEADPLGRSGSSSLAMGDLLPIQQLARMDDDMLAASTSSLPAQLAAKAWREREAGRLWNNGSGSVRHYVDASDLRTWIRREEQGVSETYAKKLVSRTLDALQELTKDRLCIERRSRRKDGLNYKERRVVLPADSAIPGETTGQEE</sequence>
<dbReference type="InterPro" id="IPR058321">
    <property type="entry name" value="DUF8008"/>
</dbReference>
<reference evidence="2" key="2">
    <citation type="submission" date="2020-09" db="EMBL/GenBank/DDBJ databases">
        <authorList>
            <person name="Sun Q."/>
            <person name="Ohkuma M."/>
        </authorList>
    </citation>
    <scope>NUCLEOTIDE SEQUENCE</scope>
    <source>
        <strain evidence="2">JCM 19018</strain>
    </source>
</reference>
<dbReference type="Proteomes" id="UP000614221">
    <property type="component" value="Unassembled WGS sequence"/>
</dbReference>
<evidence type="ECO:0000256" key="1">
    <source>
        <dbReference type="SAM" id="Coils"/>
    </source>
</evidence>
<accession>A0A830EXC1</accession>
<dbReference type="EMBL" id="BMPD01000011">
    <property type="protein sequence ID" value="GGK84041.1"/>
    <property type="molecule type" value="Genomic_DNA"/>
</dbReference>
<evidence type="ECO:0000313" key="2">
    <source>
        <dbReference type="EMBL" id="GGK84041.1"/>
    </source>
</evidence>
<proteinExistence type="predicted"/>
<dbReference type="Pfam" id="PF26032">
    <property type="entry name" value="DUF8008"/>
    <property type="match status" value="1"/>
</dbReference>